<dbReference type="AlphaFoldDB" id="B8MJA3"/>
<organism evidence="9 10">
    <name type="scientific">Talaromyces stipitatus (strain ATCC 10500 / CBS 375.48 / QM 6759 / NRRL 1006)</name>
    <name type="common">Penicillium stipitatum</name>
    <dbReference type="NCBI Taxonomy" id="441959"/>
    <lineage>
        <taxon>Eukaryota</taxon>
        <taxon>Fungi</taxon>
        <taxon>Dikarya</taxon>
        <taxon>Ascomycota</taxon>
        <taxon>Pezizomycotina</taxon>
        <taxon>Eurotiomycetes</taxon>
        <taxon>Eurotiomycetidae</taxon>
        <taxon>Eurotiales</taxon>
        <taxon>Trichocomaceae</taxon>
        <taxon>Talaromyces</taxon>
        <taxon>Talaromyces sect. Talaromyces</taxon>
    </lineage>
</organism>
<keyword evidence="5" id="KW-0238">DNA-binding</keyword>
<dbReference type="GO" id="GO:0046983">
    <property type="term" value="F:protein dimerization activity"/>
    <property type="evidence" value="ECO:0007669"/>
    <property type="project" value="InterPro"/>
</dbReference>
<dbReference type="RefSeq" id="XP_002484645.1">
    <property type="nucleotide sequence ID" value="XM_002484600.1"/>
</dbReference>
<keyword evidence="2" id="KW-0479">Metal-binding</keyword>
<evidence type="ECO:0000313" key="9">
    <source>
        <dbReference type="EMBL" id="EED14692.1"/>
    </source>
</evidence>
<feature type="domain" description="hAT-like transposase RNase-H fold" evidence="8">
    <location>
        <begin position="285"/>
        <end position="374"/>
    </location>
</feature>
<feature type="domain" description="HAT C-terminal dimerisation" evidence="7">
    <location>
        <begin position="420"/>
        <end position="482"/>
    </location>
</feature>
<dbReference type="InParanoid" id="B8MJA3"/>
<dbReference type="Pfam" id="PF05699">
    <property type="entry name" value="Dimer_Tnp_hAT"/>
    <property type="match status" value="1"/>
</dbReference>
<keyword evidence="3" id="KW-0863">Zinc-finger</keyword>
<dbReference type="VEuPathDB" id="FungiDB:TSTA_041690"/>
<reference evidence="10" key="1">
    <citation type="journal article" date="2015" name="Genome Announc.">
        <title>Genome sequence of the AIDS-associated pathogen Penicillium marneffei (ATCC18224) and its near taxonomic relative Talaromyces stipitatus (ATCC10500).</title>
        <authorList>
            <person name="Nierman W.C."/>
            <person name="Fedorova-Abrams N.D."/>
            <person name="Andrianopoulos A."/>
        </authorList>
    </citation>
    <scope>NUCLEOTIDE SEQUENCE [LARGE SCALE GENOMIC DNA]</scope>
    <source>
        <strain evidence="10">ATCC 10500 / CBS 375.48 / QM 6759 / NRRL 1006</strain>
    </source>
</reference>
<proteinExistence type="predicted"/>
<dbReference type="GO" id="GO:0003677">
    <property type="term" value="F:DNA binding"/>
    <property type="evidence" value="ECO:0007669"/>
    <property type="project" value="UniProtKB-KW"/>
</dbReference>
<evidence type="ECO:0000259" key="8">
    <source>
        <dbReference type="Pfam" id="PF14372"/>
    </source>
</evidence>
<dbReference type="SUPFAM" id="SSF53098">
    <property type="entry name" value="Ribonuclease H-like"/>
    <property type="match status" value="1"/>
</dbReference>
<dbReference type="InterPro" id="IPR025525">
    <property type="entry name" value="hAT-like_transposase_RNase-H"/>
</dbReference>
<dbReference type="GO" id="GO:0008270">
    <property type="term" value="F:zinc ion binding"/>
    <property type="evidence" value="ECO:0007669"/>
    <property type="project" value="UniProtKB-KW"/>
</dbReference>
<gene>
    <name evidence="9" type="ORF">TSTA_041690</name>
</gene>
<dbReference type="PANTHER" id="PTHR46481:SF10">
    <property type="entry name" value="ZINC FINGER BED DOMAIN-CONTAINING PROTEIN 39"/>
    <property type="match status" value="1"/>
</dbReference>
<dbReference type="PANTHER" id="PTHR46481">
    <property type="entry name" value="ZINC FINGER BED DOMAIN-CONTAINING PROTEIN 4"/>
    <property type="match status" value="1"/>
</dbReference>
<dbReference type="PhylomeDB" id="B8MJA3"/>
<evidence type="ECO:0000256" key="4">
    <source>
        <dbReference type="ARBA" id="ARBA00022833"/>
    </source>
</evidence>
<dbReference type="HOGENOM" id="CLU_554519_0_0_1"/>
<evidence type="ECO:0000259" key="7">
    <source>
        <dbReference type="Pfam" id="PF05699"/>
    </source>
</evidence>
<dbReference type="Pfam" id="PF14372">
    <property type="entry name" value="hAT-like_RNase-H"/>
    <property type="match status" value="1"/>
</dbReference>
<dbReference type="OrthoDB" id="4837779at2759"/>
<dbReference type="InterPro" id="IPR052035">
    <property type="entry name" value="ZnF_BED_domain_contain"/>
</dbReference>
<keyword evidence="6" id="KW-0539">Nucleus</keyword>
<comment type="subcellular location">
    <subcellularLocation>
        <location evidence="1">Nucleus</location>
    </subcellularLocation>
</comment>
<evidence type="ECO:0000256" key="6">
    <source>
        <dbReference type="ARBA" id="ARBA00023242"/>
    </source>
</evidence>
<keyword evidence="4" id="KW-0862">Zinc</keyword>
<evidence type="ECO:0000256" key="3">
    <source>
        <dbReference type="ARBA" id="ARBA00022771"/>
    </source>
</evidence>
<evidence type="ECO:0008006" key="11">
    <source>
        <dbReference type="Google" id="ProtNLM"/>
    </source>
</evidence>
<dbReference type="GeneID" id="8102946"/>
<dbReference type="GO" id="GO:0005634">
    <property type="term" value="C:nucleus"/>
    <property type="evidence" value="ECO:0007669"/>
    <property type="project" value="UniProtKB-SubCell"/>
</dbReference>
<dbReference type="Proteomes" id="UP000001745">
    <property type="component" value="Unassembled WGS sequence"/>
</dbReference>
<dbReference type="EMBL" id="EQ962657">
    <property type="protein sequence ID" value="EED14692.1"/>
    <property type="molecule type" value="Genomic_DNA"/>
</dbReference>
<accession>B8MJA3</accession>
<dbReference type="eggNOG" id="KOG1121">
    <property type="taxonomic scope" value="Eukaryota"/>
</dbReference>
<keyword evidence="10" id="KW-1185">Reference proteome</keyword>
<sequence length="492" mass="56011">MSTLSNEPVPAPHQNISSDELSLALRLYGVLKEAVTEMIDFFCNTITPPAGPLDMFIEPAKSGLNPMQALLRWVIETQQPFTVVEHPTWKELLKSLNANYLLEFKEIDGLHSGENLSTIIKSVLEVFQIEHKLLTITGDNAGNNLTLCDYLHADLLKDFDKEDSPFCIKPLMRFRGRNSFIGCLAHILNLICKDILVSLKTGTVRDAHIILDEMPSQKDHSPETLISTKGAIVKIHLLALWISNSPQRRQAWKDISPCKQIQKVLKPFWDHTNSVSKHCPSITKSLPIYWSLDDILDNIKNNEGDFQEITKEVQNAVKGGIRKMDKFIKKMDSNIIYYVAAILDPRVKTSFIRAQMSKSDADVIVSDIREYLKKQYPASPISSSSAERPPDIISDIDRYLDLSPEMWSHGMIEDGDPDWILKWWKANAFNYPLMSKAVQDYLPIPSAEVGVKRLFSNARDVLGIRRHCLNSKTFRWLMFLKGQYGKERRDSA</sequence>
<dbReference type="InterPro" id="IPR012337">
    <property type="entry name" value="RNaseH-like_sf"/>
</dbReference>
<protein>
    <recommendedName>
        <fullName evidence="11">HAT C-terminal dimerisation domain-containing protein</fullName>
    </recommendedName>
</protein>
<evidence type="ECO:0000256" key="1">
    <source>
        <dbReference type="ARBA" id="ARBA00004123"/>
    </source>
</evidence>
<evidence type="ECO:0000256" key="5">
    <source>
        <dbReference type="ARBA" id="ARBA00023125"/>
    </source>
</evidence>
<name>B8MJA3_TALSN</name>
<evidence type="ECO:0000256" key="2">
    <source>
        <dbReference type="ARBA" id="ARBA00022723"/>
    </source>
</evidence>
<evidence type="ECO:0000313" key="10">
    <source>
        <dbReference type="Proteomes" id="UP000001745"/>
    </source>
</evidence>
<dbReference type="InterPro" id="IPR008906">
    <property type="entry name" value="HATC_C_dom"/>
</dbReference>